<proteinExistence type="predicted"/>
<name>A0A1M5T660_9BRAD</name>
<evidence type="ECO:0000313" key="2">
    <source>
        <dbReference type="Proteomes" id="UP000190675"/>
    </source>
</evidence>
<dbReference type="Proteomes" id="UP000190675">
    <property type="component" value="Chromosome I"/>
</dbReference>
<gene>
    <name evidence="1" type="ORF">SAMN05444169_7580</name>
</gene>
<accession>A0A1M5T660</accession>
<organism evidence="1 2">
    <name type="scientific">Bradyrhizobium erythrophlei</name>
    <dbReference type="NCBI Taxonomy" id="1437360"/>
    <lineage>
        <taxon>Bacteria</taxon>
        <taxon>Pseudomonadati</taxon>
        <taxon>Pseudomonadota</taxon>
        <taxon>Alphaproteobacteria</taxon>
        <taxon>Hyphomicrobiales</taxon>
        <taxon>Nitrobacteraceae</taxon>
        <taxon>Bradyrhizobium</taxon>
    </lineage>
</organism>
<evidence type="ECO:0000313" key="1">
    <source>
        <dbReference type="EMBL" id="SHH46241.1"/>
    </source>
</evidence>
<protein>
    <submittedName>
        <fullName evidence="1">Uncharacterized protein</fullName>
    </submittedName>
</protein>
<reference evidence="1 2" key="1">
    <citation type="submission" date="2016-11" db="EMBL/GenBank/DDBJ databases">
        <authorList>
            <person name="Jaros S."/>
            <person name="Januszkiewicz K."/>
            <person name="Wedrychowicz H."/>
        </authorList>
    </citation>
    <scope>NUCLEOTIDE SEQUENCE [LARGE SCALE GENOMIC DNA]</scope>
    <source>
        <strain evidence="1 2">GAS242</strain>
    </source>
</reference>
<dbReference type="AlphaFoldDB" id="A0A1M5T660"/>
<dbReference type="EMBL" id="LT670818">
    <property type="protein sequence ID" value="SHH46241.1"/>
    <property type="molecule type" value="Genomic_DNA"/>
</dbReference>
<sequence>MPGAQCTRSLVCELVVKMHTSIHSGRTGNHPASPHAMVLRLMSRSPRRSGFLVTVAREKHVSHELDAGVEASGPHDFAVRKQSALVRSAACGHRIQPRVRDDRDTPLEWGGRLRV</sequence>